<dbReference type="OrthoDB" id="9801753at2"/>
<keyword evidence="1" id="KW-0472">Membrane</keyword>
<comment type="similarity">
    <text evidence="1">Belongs to the UPF0161 family.</text>
</comment>
<dbReference type="AlphaFoldDB" id="A0A368KJC9"/>
<reference evidence="2 3" key="1">
    <citation type="submission" date="2018-05" db="EMBL/GenBank/DDBJ databases">
        <title>Draft genome sequence of Rhodanobacter denitrificans Yn1 isolated from gold copper mine.</title>
        <authorList>
            <person name="Yang N."/>
            <person name="Mazhar H.S."/>
            <person name="Rensing C."/>
        </authorList>
    </citation>
    <scope>NUCLEOTIDE SEQUENCE [LARGE SCALE GENOMIC DNA]</scope>
    <source>
        <strain evidence="2 3">Yn1</strain>
    </source>
</reference>
<dbReference type="PANTHER" id="PTHR33383">
    <property type="entry name" value="MEMBRANE PROTEIN INSERTION EFFICIENCY FACTOR-RELATED"/>
    <property type="match status" value="1"/>
</dbReference>
<dbReference type="PANTHER" id="PTHR33383:SF1">
    <property type="entry name" value="MEMBRANE PROTEIN INSERTION EFFICIENCY FACTOR-RELATED"/>
    <property type="match status" value="1"/>
</dbReference>
<dbReference type="Pfam" id="PF01809">
    <property type="entry name" value="YidD"/>
    <property type="match status" value="1"/>
</dbReference>
<evidence type="ECO:0000313" key="2">
    <source>
        <dbReference type="EMBL" id="RCS31268.1"/>
    </source>
</evidence>
<dbReference type="SMART" id="SM01234">
    <property type="entry name" value="Haemolytic"/>
    <property type="match status" value="1"/>
</dbReference>
<keyword evidence="3" id="KW-1185">Reference proteome</keyword>
<dbReference type="Proteomes" id="UP000252387">
    <property type="component" value="Unassembled WGS sequence"/>
</dbReference>
<gene>
    <name evidence="2" type="ORF">DEO45_04700</name>
</gene>
<name>A0A368KJC9_9GAMM</name>
<keyword evidence="1" id="KW-1003">Cell membrane</keyword>
<dbReference type="HAMAP" id="MF_00386">
    <property type="entry name" value="UPF0161_YidD"/>
    <property type="match status" value="1"/>
</dbReference>
<proteinExistence type="inferred from homology"/>
<organism evidence="2 3">
    <name type="scientific">Rhodanobacter denitrificans</name>
    <dbReference type="NCBI Taxonomy" id="666685"/>
    <lineage>
        <taxon>Bacteria</taxon>
        <taxon>Pseudomonadati</taxon>
        <taxon>Pseudomonadota</taxon>
        <taxon>Gammaproteobacteria</taxon>
        <taxon>Lysobacterales</taxon>
        <taxon>Rhodanobacteraceae</taxon>
        <taxon>Rhodanobacter</taxon>
    </lineage>
</organism>
<dbReference type="GO" id="GO:0005886">
    <property type="term" value="C:plasma membrane"/>
    <property type="evidence" value="ECO:0007669"/>
    <property type="project" value="UniProtKB-SubCell"/>
</dbReference>
<comment type="subcellular location">
    <subcellularLocation>
        <location evidence="1">Cell membrane</location>
        <topology evidence="1">Peripheral membrane protein</topology>
        <orientation evidence="1">Cytoplasmic side</orientation>
    </subcellularLocation>
</comment>
<dbReference type="NCBIfam" id="TIGR00278">
    <property type="entry name" value="membrane protein insertion efficiency factor YidD"/>
    <property type="match status" value="1"/>
</dbReference>
<accession>A0A368KJC9</accession>
<comment type="function">
    <text evidence="1">Could be involved in insertion of integral membrane proteins into the membrane.</text>
</comment>
<evidence type="ECO:0000256" key="1">
    <source>
        <dbReference type="HAMAP-Rule" id="MF_00386"/>
    </source>
</evidence>
<dbReference type="EMBL" id="QFWQ01000003">
    <property type="protein sequence ID" value="RCS31268.1"/>
    <property type="molecule type" value="Genomic_DNA"/>
</dbReference>
<protein>
    <recommendedName>
        <fullName evidence="1">Putative membrane protein insertion efficiency factor</fullName>
    </recommendedName>
</protein>
<comment type="caution">
    <text evidence="2">The sequence shown here is derived from an EMBL/GenBank/DDBJ whole genome shotgun (WGS) entry which is preliminary data.</text>
</comment>
<evidence type="ECO:0000313" key="3">
    <source>
        <dbReference type="Proteomes" id="UP000252387"/>
    </source>
</evidence>
<dbReference type="InterPro" id="IPR002696">
    <property type="entry name" value="Membr_insert_effic_factor_YidD"/>
</dbReference>
<sequence>MNVLTRLILWMLRLYKRWLSPLLGPRCRFHPNCSDYARIAVTRFGPWRGSLLAGWRVLRCQPLCDGGEDPVPDHFHFSRCRHRGDATDIR</sequence>